<dbReference type="CDD" id="cd02933">
    <property type="entry name" value="OYE_like_FMN"/>
    <property type="match status" value="1"/>
</dbReference>
<reference evidence="3" key="1">
    <citation type="journal article" date="2021" name="BMC Genomics">
        <title>Chromosome-level genome assembly and manually-curated proteome of model necrotroph Parastagonospora nodorum Sn15 reveals a genome-wide trove of candidate effector homologs, and redundancy of virulence-related functions within an accessory chromosome.</title>
        <authorList>
            <person name="Bertazzoni S."/>
            <person name="Jones D.A.B."/>
            <person name="Phan H.T."/>
            <person name="Tan K.-C."/>
            <person name="Hane J.K."/>
        </authorList>
    </citation>
    <scope>NUCLEOTIDE SEQUENCE [LARGE SCALE GENOMIC DNA]</scope>
    <source>
        <strain evidence="3">SN15 / ATCC MYA-4574 / FGSC 10173)</strain>
    </source>
</reference>
<proteinExistence type="predicted"/>
<dbReference type="GO" id="GO:0016491">
    <property type="term" value="F:oxidoreductase activity"/>
    <property type="evidence" value="ECO:0007669"/>
    <property type="project" value="InterPro"/>
</dbReference>
<dbReference type="KEGG" id="pno:SNOG_13720"/>
<gene>
    <name evidence="2" type="ORF">JI435_137200</name>
</gene>
<feature type="domain" description="NADH:flavin oxidoreductase/NADH oxidase N-terminal" evidence="1">
    <location>
        <begin position="8"/>
        <end position="355"/>
    </location>
</feature>
<dbReference type="InterPro" id="IPR045247">
    <property type="entry name" value="Oye-like"/>
</dbReference>
<keyword evidence="3" id="KW-1185">Reference proteome</keyword>
<sequence>MKNFDKTELFEPLSIGDVHLAHRIVLAPLTRFRTGHDQNILPFVKDYYAQRASTPGTLLITEATVPSRLAGSITHMPEMWSDAHIAAWKGVVDAVHAKGSYVFLQICGNGRVAFPSERAKDGLDLIGPSAIPIGDADGSGVFPADGENPIPRAMTEEEIWQVIADFGLAAKNGIEKCGFDGVEIHACNGNLLDQFIQDNSNRRTDDWGGSVEKRSRFVIETAKAVIAAVGKDRVGIRFSPYSTYLSMRMNNPIPQFTYLIKELDMIGVAYIHLIEPRIAGDSGVETNQSDSLIPFMDAWSSERPIIVAGGFSADSACRVLATGGLYEGRKVAIAFGRHYVSNPDLVFRVKNGVPLTPYSRKTFYDVGSEEGYTDFEFSEEYAKFSVVVKHEGGVV</sequence>
<dbReference type="Pfam" id="PF00724">
    <property type="entry name" value="Oxidored_FMN"/>
    <property type="match status" value="1"/>
</dbReference>
<dbReference type="OrthoDB" id="276546at2759"/>
<evidence type="ECO:0000259" key="1">
    <source>
        <dbReference type="Pfam" id="PF00724"/>
    </source>
</evidence>
<dbReference type="SUPFAM" id="SSF51395">
    <property type="entry name" value="FMN-linked oxidoreductases"/>
    <property type="match status" value="1"/>
</dbReference>
<dbReference type="Gene3D" id="3.20.20.70">
    <property type="entry name" value="Aldolase class I"/>
    <property type="match status" value="1"/>
</dbReference>
<dbReference type="FunFam" id="3.20.20.70:FF:000337">
    <property type="entry name" value="NADPH dehydrogenase"/>
    <property type="match status" value="1"/>
</dbReference>
<evidence type="ECO:0000313" key="2">
    <source>
        <dbReference type="EMBL" id="QRD03849.1"/>
    </source>
</evidence>
<dbReference type="VEuPathDB" id="FungiDB:JI435_137200"/>
<dbReference type="PANTHER" id="PTHR22893:SF91">
    <property type="entry name" value="NADPH DEHYDROGENASE 2-RELATED"/>
    <property type="match status" value="1"/>
</dbReference>
<dbReference type="InterPro" id="IPR001155">
    <property type="entry name" value="OxRdtase_FMN_N"/>
</dbReference>
<dbReference type="InterPro" id="IPR013785">
    <property type="entry name" value="Aldolase_TIM"/>
</dbReference>
<organism evidence="2 3">
    <name type="scientific">Phaeosphaeria nodorum (strain SN15 / ATCC MYA-4574 / FGSC 10173)</name>
    <name type="common">Glume blotch fungus</name>
    <name type="synonym">Parastagonospora nodorum</name>
    <dbReference type="NCBI Taxonomy" id="321614"/>
    <lineage>
        <taxon>Eukaryota</taxon>
        <taxon>Fungi</taxon>
        <taxon>Dikarya</taxon>
        <taxon>Ascomycota</taxon>
        <taxon>Pezizomycotina</taxon>
        <taxon>Dothideomycetes</taxon>
        <taxon>Pleosporomycetidae</taxon>
        <taxon>Pleosporales</taxon>
        <taxon>Pleosporineae</taxon>
        <taxon>Phaeosphaeriaceae</taxon>
        <taxon>Parastagonospora</taxon>
    </lineage>
</organism>
<dbReference type="RefSeq" id="XP_001803927.1">
    <property type="nucleotide sequence ID" value="XM_001803875.1"/>
</dbReference>
<dbReference type="GO" id="GO:0010181">
    <property type="term" value="F:FMN binding"/>
    <property type="evidence" value="ECO:0007669"/>
    <property type="project" value="InterPro"/>
</dbReference>
<dbReference type="AlphaFoldDB" id="A0A7U2FGM3"/>
<dbReference type="EMBL" id="CP069038">
    <property type="protein sequence ID" value="QRD03849.1"/>
    <property type="molecule type" value="Genomic_DNA"/>
</dbReference>
<dbReference type="Proteomes" id="UP000663193">
    <property type="component" value="Chromosome 16"/>
</dbReference>
<evidence type="ECO:0000313" key="3">
    <source>
        <dbReference type="Proteomes" id="UP000663193"/>
    </source>
</evidence>
<dbReference type="PANTHER" id="PTHR22893">
    <property type="entry name" value="NADH OXIDOREDUCTASE-RELATED"/>
    <property type="match status" value="1"/>
</dbReference>
<name>A0A7U2FGM3_PHANO</name>
<protein>
    <recommendedName>
        <fullName evidence="1">NADH:flavin oxidoreductase/NADH oxidase N-terminal domain-containing protein</fullName>
    </recommendedName>
</protein>
<dbReference type="OMA" id="MMATYYK"/>
<accession>A0A7U2FGM3</accession>